<accession>A0A0R1K7Q1</accession>
<keyword evidence="1" id="KW-0808">Transferase</keyword>
<gene>
    <name evidence="3" type="ORF">FD03_GL001686</name>
</gene>
<sequence length="328" mass="35841">MIIVTNNTESANKIMEQAKEAGLKDVFQHNNRIGFAHAKNLDDVPFEIETEEVITDHPAALQASRLFHPENTIIRTKHSVVGDGSFTKIAGPDSIESPEHVLKMGQAVKEAGGTMLRGGSFKPRTNPYTFQGNGEVGLKAHRAAADKLGMDMVTEIMDTRDIELVDKYTDIFQVGTRNMQNFSLLKALGKLRKPVILKRGMSATIDDLLNASEYIAAGGNTQIMLMERGIRTFDNKYTRNTMDVSAIPVLKQLTHYPILADSSHAAGVSDLVTPIGISAVAAGADGLMTEIHDHPEKAFVDGKQALTPEQFKHLASLSDQIHELVKEA</sequence>
<dbReference type="OrthoDB" id="9780456at2"/>
<name>A0A0R1K7Q1_9LACO</name>
<dbReference type="STRING" id="1423775.FD03_GL001686"/>
<dbReference type="InterPro" id="IPR052899">
    <property type="entry name" value="Class-I_DAHP_synthase"/>
</dbReference>
<organism evidence="3 4">
    <name type="scientific">Companilactobacillus nodensis DSM 19682 = JCM 14932 = NBRC 107160</name>
    <dbReference type="NCBI Taxonomy" id="1423775"/>
    <lineage>
        <taxon>Bacteria</taxon>
        <taxon>Bacillati</taxon>
        <taxon>Bacillota</taxon>
        <taxon>Bacilli</taxon>
        <taxon>Lactobacillales</taxon>
        <taxon>Lactobacillaceae</taxon>
        <taxon>Companilactobacillus</taxon>
    </lineage>
</organism>
<dbReference type="Gene3D" id="3.20.20.70">
    <property type="entry name" value="Aldolase class I"/>
    <property type="match status" value="1"/>
</dbReference>
<evidence type="ECO:0000259" key="2">
    <source>
        <dbReference type="Pfam" id="PF00793"/>
    </source>
</evidence>
<dbReference type="NCBIfam" id="NF006421">
    <property type="entry name" value="PRK08673.1"/>
    <property type="match status" value="1"/>
</dbReference>
<evidence type="ECO:0000313" key="4">
    <source>
        <dbReference type="Proteomes" id="UP000051248"/>
    </source>
</evidence>
<feature type="domain" description="DAHP synthetase I/KDSA" evidence="2">
    <location>
        <begin position="78"/>
        <end position="326"/>
    </location>
</feature>
<dbReference type="eggNOG" id="COG2876">
    <property type="taxonomic scope" value="Bacteria"/>
</dbReference>
<dbReference type="PATRIC" id="fig|1423775.4.peg.1719"/>
<dbReference type="AlphaFoldDB" id="A0A0R1K7Q1"/>
<dbReference type="InterPro" id="IPR006268">
    <property type="entry name" value="DAHP_syn_2"/>
</dbReference>
<dbReference type="NCBIfam" id="NF009239">
    <property type="entry name" value="PRK12595.1"/>
    <property type="match status" value="1"/>
</dbReference>
<dbReference type="InterPro" id="IPR013785">
    <property type="entry name" value="Aldolase_TIM"/>
</dbReference>
<dbReference type="NCBIfam" id="TIGR01361">
    <property type="entry name" value="DAHP_synth_Bsub"/>
    <property type="match status" value="1"/>
</dbReference>
<dbReference type="PANTHER" id="PTHR43018:SF2">
    <property type="entry name" value="PHOSPHO-2-DEHYDRO-3-DEOXYHEPTONATE ALDOLASE"/>
    <property type="match status" value="1"/>
</dbReference>
<dbReference type="GO" id="GO:0009073">
    <property type="term" value="P:aromatic amino acid family biosynthetic process"/>
    <property type="evidence" value="ECO:0007669"/>
    <property type="project" value="InterPro"/>
</dbReference>
<dbReference type="Proteomes" id="UP000051248">
    <property type="component" value="Unassembled WGS sequence"/>
</dbReference>
<proteinExistence type="predicted"/>
<protein>
    <submittedName>
        <fullName evidence="3">3-deoxy-D-arabinoheptulosonate-7-phosphate synthase</fullName>
    </submittedName>
</protein>
<dbReference type="PANTHER" id="PTHR43018">
    <property type="entry name" value="PHOSPHO-2-DEHYDRO-3-DEOXYHEPTONATE ALDOLASE"/>
    <property type="match status" value="1"/>
</dbReference>
<dbReference type="Pfam" id="PF00793">
    <property type="entry name" value="DAHP_synth_1"/>
    <property type="match status" value="1"/>
</dbReference>
<dbReference type="InterPro" id="IPR006218">
    <property type="entry name" value="DAHP1/KDSA"/>
</dbReference>
<dbReference type="SUPFAM" id="SSF51569">
    <property type="entry name" value="Aldolase"/>
    <property type="match status" value="1"/>
</dbReference>
<dbReference type="GO" id="GO:0016740">
    <property type="term" value="F:transferase activity"/>
    <property type="evidence" value="ECO:0007669"/>
    <property type="project" value="UniProtKB-KW"/>
</dbReference>
<reference evidence="3 4" key="1">
    <citation type="journal article" date="2015" name="Genome Announc.">
        <title>Expanding the biotechnology potential of lactobacilli through comparative genomics of 213 strains and associated genera.</title>
        <authorList>
            <person name="Sun Z."/>
            <person name="Harris H.M."/>
            <person name="McCann A."/>
            <person name="Guo C."/>
            <person name="Argimon S."/>
            <person name="Zhang W."/>
            <person name="Yang X."/>
            <person name="Jeffery I.B."/>
            <person name="Cooney J.C."/>
            <person name="Kagawa T.F."/>
            <person name="Liu W."/>
            <person name="Song Y."/>
            <person name="Salvetti E."/>
            <person name="Wrobel A."/>
            <person name="Rasinkangas P."/>
            <person name="Parkhill J."/>
            <person name="Rea M.C."/>
            <person name="O'Sullivan O."/>
            <person name="Ritari J."/>
            <person name="Douillard F.P."/>
            <person name="Paul Ross R."/>
            <person name="Yang R."/>
            <person name="Briner A.E."/>
            <person name="Felis G.E."/>
            <person name="de Vos W.M."/>
            <person name="Barrangou R."/>
            <person name="Klaenhammer T.R."/>
            <person name="Caufield P.W."/>
            <person name="Cui Y."/>
            <person name="Zhang H."/>
            <person name="O'Toole P.W."/>
        </authorList>
    </citation>
    <scope>NUCLEOTIDE SEQUENCE [LARGE SCALE GENOMIC DNA]</scope>
    <source>
        <strain evidence="3 4">DSM 19682</strain>
    </source>
</reference>
<comment type="caution">
    <text evidence="3">The sequence shown here is derived from an EMBL/GenBank/DDBJ whole genome shotgun (WGS) entry which is preliminary data.</text>
</comment>
<keyword evidence="4" id="KW-1185">Reference proteome</keyword>
<dbReference type="EMBL" id="AZDZ01000019">
    <property type="protein sequence ID" value="KRK79320.1"/>
    <property type="molecule type" value="Genomic_DNA"/>
</dbReference>
<dbReference type="GO" id="GO:0016832">
    <property type="term" value="F:aldehyde-lyase activity"/>
    <property type="evidence" value="ECO:0007669"/>
    <property type="project" value="InterPro"/>
</dbReference>
<evidence type="ECO:0000313" key="3">
    <source>
        <dbReference type="EMBL" id="KRK79320.1"/>
    </source>
</evidence>
<evidence type="ECO:0000256" key="1">
    <source>
        <dbReference type="ARBA" id="ARBA00022679"/>
    </source>
</evidence>
<dbReference type="RefSeq" id="WP_025023215.1">
    <property type="nucleotide sequence ID" value="NZ_AZDZ01000019.1"/>
</dbReference>